<name>A0ABW4JTR6_9HYPH</name>
<dbReference type="EMBL" id="JBHUFA010000001">
    <property type="protein sequence ID" value="MFD1695514.1"/>
    <property type="molecule type" value="Genomic_DNA"/>
</dbReference>
<dbReference type="InterPro" id="IPR001650">
    <property type="entry name" value="Helicase_C-like"/>
</dbReference>
<reference evidence="9" key="1">
    <citation type="journal article" date="2019" name="Int. J. Syst. Evol. Microbiol.">
        <title>The Global Catalogue of Microorganisms (GCM) 10K type strain sequencing project: providing services to taxonomists for standard genome sequencing and annotation.</title>
        <authorList>
            <consortium name="The Broad Institute Genomics Platform"/>
            <consortium name="The Broad Institute Genome Sequencing Center for Infectious Disease"/>
            <person name="Wu L."/>
            <person name="Ma J."/>
        </authorList>
    </citation>
    <scope>NUCLEOTIDE SEQUENCE [LARGE SCALE GENOMIC DNA]</scope>
    <source>
        <strain evidence="9">JCM 3369</strain>
    </source>
</reference>
<organism evidence="8 9">
    <name type="scientific">Roseibium aestuarii</name>
    <dbReference type="NCBI Taxonomy" id="2600299"/>
    <lineage>
        <taxon>Bacteria</taxon>
        <taxon>Pseudomonadati</taxon>
        <taxon>Pseudomonadota</taxon>
        <taxon>Alphaproteobacteria</taxon>
        <taxon>Hyphomicrobiales</taxon>
        <taxon>Stappiaceae</taxon>
        <taxon>Roseibium</taxon>
    </lineage>
</organism>
<dbReference type="InterPro" id="IPR027417">
    <property type="entry name" value="P-loop_NTPase"/>
</dbReference>
<dbReference type="SMART" id="SM00490">
    <property type="entry name" value="HELICc"/>
    <property type="match status" value="1"/>
</dbReference>
<dbReference type="CDD" id="cd17990">
    <property type="entry name" value="DEXHc_HrpB"/>
    <property type="match status" value="1"/>
</dbReference>
<evidence type="ECO:0000256" key="1">
    <source>
        <dbReference type="ARBA" id="ARBA00022741"/>
    </source>
</evidence>
<dbReference type="PANTHER" id="PTHR43519:SF1">
    <property type="entry name" value="ATP-DEPENDENT RNA HELICASE HRPB"/>
    <property type="match status" value="1"/>
</dbReference>
<dbReference type="PROSITE" id="PS51192">
    <property type="entry name" value="HELICASE_ATP_BIND_1"/>
    <property type="match status" value="1"/>
</dbReference>
<gene>
    <name evidence="8" type="primary">hrpB</name>
    <name evidence="8" type="ORF">ACFSC7_08290</name>
</gene>
<proteinExistence type="predicted"/>
<dbReference type="InterPro" id="IPR013689">
    <property type="entry name" value="RNA_helicase_ATP-dep_HrpB_C"/>
</dbReference>
<keyword evidence="4" id="KW-0067">ATP-binding</keyword>
<dbReference type="NCBIfam" id="TIGR01970">
    <property type="entry name" value="DEAH_box_HrpB"/>
    <property type="match status" value="1"/>
</dbReference>
<evidence type="ECO:0000256" key="3">
    <source>
        <dbReference type="ARBA" id="ARBA00022806"/>
    </source>
</evidence>
<dbReference type="SUPFAM" id="SSF52540">
    <property type="entry name" value="P-loop containing nucleoside triphosphate hydrolases"/>
    <property type="match status" value="1"/>
</dbReference>
<dbReference type="SMART" id="SM00847">
    <property type="entry name" value="HA2"/>
    <property type="match status" value="1"/>
</dbReference>
<dbReference type="CDD" id="cd18791">
    <property type="entry name" value="SF2_C_RHA"/>
    <property type="match status" value="1"/>
</dbReference>
<accession>A0ABW4JTR6</accession>
<keyword evidence="3 8" id="KW-0347">Helicase</keyword>
<comment type="caution">
    <text evidence="8">The sequence shown here is derived from an EMBL/GenBank/DDBJ whole genome shotgun (WGS) entry which is preliminary data.</text>
</comment>
<keyword evidence="9" id="KW-1185">Reference proteome</keyword>
<evidence type="ECO:0000256" key="2">
    <source>
        <dbReference type="ARBA" id="ARBA00022801"/>
    </source>
</evidence>
<dbReference type="InterPro" id="IPR048333">
    <property type="entry name" value="HA2_WH"/>
</dbReference>
<feature type="domain" description="Helicase C-terminal" evidence="7">
    <location>
        <begin position="211"/>
        <end position="376"/>
    </location>
</feature>
<dbReference type="PROSITE" id="PS51194">
    <property type="entry name" value="HELICASE_CTER"/>
    <property type="match status" value="1"/>
</dbReference>
<evidence type="ECO:0000313" key="8">
    <source>
        <dbReference type="EMBL" id="MFD1695514.1"/>
    </source>
</evidence>
<protein>
    <submittedName>
        <fullName evidence="8">ATP-dependent helicase HrpB</fullName>
        <ecNumber evidence="8">3.6.4.13</ecNumber>
    </submittedName>
</protein>
<dbReference type="Pfam" id="PF04408">
    <property type="entry name" value="WHD_HA2"/>
    <property type="match status" value="1"/>
</dbReference>
<dbReference type="Pfam" id="PF00271">
    <property type="entry name" value="Helicase_C"/>
    <property type="match status" value="1"/>
</dbReference>
<keyword evidence="2 8" id="KW-0378">Hydrolase</keyword>
<evidence type="ECO:0000313" key="9">
    <source>
        <dbReference type="Proteomes" id="UP001597327"/>
    </source>
</evidence>
<dbReference type="PIRSF" id="PIRSF005496">
    <property type="entry name" value="ATP_hel_hrpB"/>
    <property type="match status" value="1"/>
</dbReference>
<dbReference type="Gene3D" id="3.40.50.300">
    <property type="entry name" value="P-loop containing nucleotide triphosphate hydrolases"/>
    <property type="match status" value="2"/>
</dbReference>
<dbReference type="SMART" id="SM00487">
    <property type="entry name" value="DEXDc"/>
    <property type="match status" value="1"/>
</dbReference>
<evidence type="ECO:0000259" key="6">
    <source>
        <dbReference type="PROSITE" id="PS51192"/>
    </source>
</evidence>
<dbReference type="InterPro" id="IPR007502">
    <property type="entry name" value="Helicase-assoc_dom"/>
</dbReference>
<dbReference type="Gene3D" id="1.20.120.1080">
    <property type="match status" value="1"/>
</dbReference>
<evidence type="ECO:0000256" key="5">
    <source>
        <dbReference type="SAM" id="MobiDB-lite"/>
    </source>
</evidence>
<evidence type="ECO:0000259" key="7">
    <source>
        <dbReference type="PROSITE" id="PS51194"/>
    </source>
</evidence>
<evidence type="ECO:0000256" key="4">
    <source>
        <dbReference type="ARBA" id="ARBA00022840"/>
    </source>
</evidence>
<dbReference type="InterPro" id="IPR011545">
    <property type="entry name" value="DEAD/DEAH_box_helicase_dom"/>
</dbReference>
<dbReference type="RefSeq" id="WP_149890755.1">
    <property type="nucleotide sequence ID" value="NZ_JBHUFA010000001.1"/>
</dbReference>
<dbReference type="InterPro" id="IPR010225">
    <property type="entry name" value="HrpB"/>
</dbReference>
<sequence>MTRVPNSRLPLPIDRVLPEVLAALEAGPNAVLVADPGAGKTTRVPLALLNAPWRGDGRILVLEPRRLAARAAARRMAQELGQKVGQTVGYRVRMDSAIGPETRIEVITEGIFTRMILDDPDLTGIAAVLFDEFHERSLDGDLGLALALEVQGALREDLRLMPMSATLEASRVSALLGNCPVISSSGRSFPVETRYLGRDPQARLEPQMVRAIRKALVEETGSILAFLPGQGEIRRCAEMLEQDLPAGCLVAPLYGGLDAKAQDQAIQPADPGTRKIVLATAIAQTSLTIEGVRIVIDCGQSRVPRFEPQTGLTRLETVRVSRATADQRRGRAGRTEPGLCFRLWDEAQTLSLPAAEEPEIFNTDLAGLALTLAQWGSIEPQGLGFLDPPPSAAYREAVSLLQDLEAVDPAGRLTETGRRMARLPLAPRLSHMVLRALEQDLGHTACLVAAILSDPAIAGRDPDLRDRVRRLRNDSSPKARDTRQAALTWGALAGADRQSLGRELVRDEACGPLLALAYPDRVAQARGQRGRFRLANGRGAELPEEAALAASPFLVVADLQGKAANGRIVLAAPLERGDLDDLFGDRYAETDEVKLEPDGRVRVRRVLRLGALELEDRTVANPDPATLQSALTGELQRRGSDRLAWSKEQQRLRRRIAYVRAQMPEGERESLPDLSDSALTETLPDWLGPYLAGVTRLDAVDAEILGQALAGLLPFDAQQRLEREAPTHFTAPTGNRVPIDYGGETGPTVAIRVQELFGLKTHPSICQGRVPLTLELLSPAHRPIQITRDLPGFWTGSWRDVKADMKGRYPKHVWPEDPAEAQATARAKPRS</sequence>
<feature type="domain" description="Helicase ATP-binding" evidence="6">
    <location>
        <begin position="21"/>
        <end position="185"/>
    </location>
</feature>
<dbReference type="InterPro" id="IPR049614">
    <property type="entry name" value="HrpB_DEXH"/>
</dbReference>
<dbReference type="PANTHER" id="PTHR43519">
    <property type="entry name" value="ATP-DEPENDENT RNA HELICASE HRPB"/>
    <property type="match status" value="1"/>
</dbReference>
<dbReference type="Pfam" id="PF00270">
    <property type="entry name" value="DEAD"/>
    <property type="match status" value="1"/>
</dbReference>
<keyword evidence="1" id="KW-0547">Nucleotide-binding</keyword>
<dbReference type="GO" id="GO:0016787">
    <property type="term" value="F:hydrolase activity"/>
    <property type="evidence" value="ECO:0007669"/>
    <property type="project" value="UniProtKB-KW"/>
</dbReference>
<dbReference type="GO" id="GO:0003724">
    <property type="term" value="F:RNA helicase activity"/>
    <property type="evidence" value="ECO:0007669"/>
    <property type="project" value="UniProtKB-EC"/>
</dbReference>
<dbReference type="EC" id="3.6.4.13" evidence="8"/>
<dbReference type="Pfam" id="PF08482">
    <property type="entry name" value="HrpB_C"/>
    <property type="match status" value="1"/>
</dbReference>
<dbReference type="Proteomes" id="UP001597327">
    <property type="component" value="Unassembled WGS sequence"/>
</dbReference>
<dbReference type="InterPro" id="IPR014001">
    <property type="entry name" value="Helicase_ATP-bd"/>
</dbReference>
<feature type="region of interest" description="Disordered" evidence="5">
    <location>
        <begin position="812"/>
        <end position="831"/>
    </location>
</feature>